<evidence type="ECO:0000256" key="1">
    <source>
        <dbReference type="SAM" id="MobiDB-lite"/>
    </source>
</evidence>
<dbReference type="Proteomes" id="UP000053317">
    <property type="component" value="Unassembled WGS sequence"/>
</dbReference>
<gene>
    <name evidence="2" type="ORF">UCRPC4_g06063</name>
</gene>
<dbReference type="PANTHER" id="PTHR35332:SF2">
    <property type="entry name" value="REGULATION OF ENOLASE PROTEIN 1"/>
    <property type="match status" value="1"/>
</dbReference>
<comment type="caution">
    <text evidence="2">The sequence shown here is derived from an EMBL/GenBank/DDBJ whole genome shotgun (WGS) entry which is preliminary data.</text>
</comment>
<organism evidence="2 3">
    <name type="scientific">Phaeomoniella chlamydospora</name>
    <name type="common">Phaeoacremonium chlamydosporum</name>
    <dbReference type="NCBI Taxonomy" id="158046"/>
    <lineage>
        <taxon>Eukaryota</taxon>
        <taxon>Fungi</taxon>
        <taxon>Dikarya</taxon>
        <taxon>Ascomycota</taxon>
        <taxon>Pezizomycotina</taxon>
        <taxon>Eurotiomycetes</taxon>
        <taxon>Chaetothyriomycetidae</taxon>
        <taxon>Phaeomoniellales</taxon>
        <taxon>Phaeomoniellaceae</taxon>
        <taxon>Phaeomoniella</taxon>
    </lineage>
</organism>
<name>A0A0G2DYE4_PHACM</name>
<keyword evidence="3" id="KW-1185">Reference proteome</keyword>
<dbReference type="EMBL" id="LCWF01000171">
    <property type="protein sequence ID" value="KKY15877.1"/>
    <property type="molecule type" value="Genomic_DNA"/>
</dbReference>
<dbReference type="Pfam" id="PF07081">
    <property type="entry name" value="DUF1349"/>
    <property type="match status" value="1"/>
</dbReference>
<evidence type="ECO:0000313" key="2">
    <source>
        <dbReference type="EMBL" id="KKY15877.1"/>
    </source>
</evidence>
<dbReference type="PANTHER" id="PTHR35332">
    <property type="entry name" value="REGULATION OF ENOLASE PROTEIN 1"/>
    <property type="match status" value="1"/>
</dbReference>
<accession>A0A0G2DYE4</accession>
<reference evidence="2 3" key="1">
    <citation type="submission" date="2015-05" db="EMBL/GenBank/DDBJ databases">
        <title>Distinctive expansion of gene families associated with plant cell wall degradation and secondary metabolism in the genomes of grapevine trunk pathogens.</title>
        <authorList>
            <person name="Lawrence D.P."/>
            <person name="Travadon R."/>
            <person name="Rolshausen P.E."/>
            <person name="Baumgartner K."/>
        </authorList>
    </citation>
    <scope>NUCLEOTIDE SEQUENCE [LARGE SCALE GENOMIC DNA]</scope>
    <source>
        <strain evidence="2">UCRPC4</strain>
    </source>
</reference>
<feature type="region of interest" description="Disordered" evidence="1">
    <location>
        <begin position="1"/>
        <end position="33"/>
    </location>
</feature>
<evidence type="ECO:0000313" key="3">
    <source>
        <dbReference type="Proteomes" id="UP000053317"/>
    </source>
</evidence>
<reference evidence="2 3" key="2">
    <citation type="submission" date="2015-05" db="EMBL/GenBank/DDBJ databases">
        <authorList>
            <person name="Morales-Cruz A."/>
            <person name="Amrine K.C."/>
            <person name="Cantu D."/>
        </authorList>
    </citation>
    <scope>NUCLEOTIDE SEQUENCE [LARGE SCALE GENOMIC DNA]</scope>
    <source>
        <strain evidence="2">UCRPC4</strain>
    </source>
</reference>
<sequence>MAYASLNTEQPLPSSSTQSSFEITTPPGTDLWRKPPSIDDFTAPIIYRTVSLSKFRRARISFSASWLTLYDQGGIVFALPQRSGSGGDKVNPKFIKAGIEFYENRPQLSVVAVDRWADWSLFGVPPSLLNAAAEQGSTSPITTIELEREKEADGTLGSSLWVYLLEGNVRKPLREVTWIFHELDQERECWVGAFAAKPTADSDDPSRGLTVAFENFEVHVD</sequence>
<dbReference type="Gene3D" id="2.60.120.200">
    <property type="match status" value="1"/>
</dbReference>
<dbReference type="AlphaFoldDB" id="A0A0G2DYE4"/>
<protein>
    <submittedName>
        <fullName evidence="2">Uncharacterized protein</fullName>
    </submittedName>
</protein>
<proteinExistence type="predicted"/>
<dbReference type="InterPro" id="IPR009784">
    <property type="entry name" value="DUF1349"/>
</dbReference>
<dbReference type="OrthoDB" id="42525at2759"/>
<feature type="compositionally biased region" description="Polar residues" evidence="1">
    <location>
        <begin position="1"/>
        <end position="27"/>
    </location>
</feature>